<organism evidence="4 6">
    <name type="scientific">Ruminococcus albus SY3</name>
    <dbReference type="NCBI Taxonomy" id="1341156"/>
    <lineage>
        <taxon>Bacteria</taxon>
        <taxon>Bacillati</taxon>
        <taxon>Bacillota</taxon>
        <taxon>Clostridia</taxon>
        <taxon>Eubacteriales</taxon>
        <taxon>Oscillospiraceae</taxon>
        <taxon>Ruminococcus</taxon>
    </lineage>
</organism>
<comment type="caution">
    <text evidence="4">The sequence shown here is derived from an EMBL/GenBank/DDBJ whole genome shotgun (WGS) entry which is preliminary data.</text>
</comment>
<dbReference type="PATRIC" id="fig|1341156.4.peg.2034"/>
<dbReference type="PANTHER" id="PTHR46558">
    <property type="entry name" value="TRACRIPTIONAL REGULATORY PROTEIN-RELATED-RELATED"/>
    <property type="match status" value="1"/>
</dbReference>
<dbReference type="Pfam" id="PF01381">
    <property type="entry name" value="HTH_3"/>
    <property type="match status" value="1"/>
</dbReference>
<keyword evidence="2" id="KW-1133">Transmembrane helix</keyword>
<keyword evidence="1 4" id="KW-0238">DNA-binding</keyword>
<feature type="domain" description="HTH cro/C1-type" evidence="3">
    <location>
        <begin position="10"/>
        <end position="64"/>
    </location>
</feature>
<dbReference type="SUPFAM" id="SSF47413">
    <property type="entry name" value="lambda repressor-like DNA-binding domains"/>
    <property type="match status" value="1"/>
</dbReference>
<protein>
    <submittedName>
        <fullName evidence="4">DNA-binding protein</fullName>
    </submittedName>
</protein>
<dbReference type="EMBL" id="JEOB01000003">
    <property type="protein sequence ID" value="EXM38778.1"/>
    <property type="molecule type" value="Genomic_DNA"/>
</dbReference>
<dbReference type="PANTHER" id="PTHR46558:SF11">
    <property type="entry name" value="HTH-TYPE TRANSCRIPTIONAL REGULATOR XRE"/>
    <property type="match status" value="1"/>
</dbReference>
<dbReference type="OrthoDB" id="9813152at2"/>
<dbReference type="AlphaFoldDB" id="A0A011UYL9"/>
<gene>
    <name evidence="5" type="ORF">RASY3_10460</name>
    <name evidence="4" type="ORF">RASY3_19150</name>
</gene>
<evidence type="ECO:0000256" key="2">
    <source>
        <dbReference type="SAM" id="Phobius"/>
    </source>
</evidence>
<dbReference type="PROSITE" id="PS50943">
    <property type="entry name" value="HTH_CROC1"/>
    <property type="match status" value="1"/>
</dbReference>
<proteinExistence type="predicted"/>
<sequence length="166" mass="19036">MDQVKIGAFLKQLRNEKGLSQEKLAEVFGVSSRSVSRWENGRTMPDISIIIELADYYNIDIRELLNGERKSEDMNKDMKETLTMVADYTDKQKKQAILRGMILFGSEMLCCGYTVAILLLMSGGTKLPMWMIAVPLLLMVVFSFMLVMNAKEHIRRLQQGESKEYK</sequence>
<keyword evidence="2" id="KW-0472">Membrane</keyword>
<feature type="transmembrane region" description="Helical" evidence="2">
    <location>
        <begin position="101"/>
        <end position="121"/>
    </location>
</feature>
<dbReference type="GO" id="GO:0003677">
    <property type="term" value="F:DNA binding"/>
    <property type="evidence" value="ECO:0007669"/>
    <property type="project" value="UniProtKB-KW"/>
</dbReference>
<reference evidence="4 6" key="1">
    <citation type="submission" date="2013-06" db="EMBL/GenBank/DDBJ databases">
        <title>Rumen cellulosomics: divergent fiber-degrading strategies revealed by comparative genome-wide analysis of six Ruminococcal strains.</title>
        <authorList>
            <person name="Dassa B."/>
            <person name="Borovok I."/>
            <person name="Lamed R."/>
            <person name="Flint H."/>
            <person name="Yeoman C.J."/>
            <person name="White B."/>
            <person name="Bayer E.A."/>
        </authorList>
    </citation>
    <scope>NUCLEOTIDE SEQUENCE [LARGE SCALE GENOMIC DNA]</scope>
    <source>
        <strain evidence="4 6">SY3</strain>
    </source>
</reference>
<dbReference type="EMBL" id="JEOB01000004">
    <property type="protein sequence ID" value="EXM38307.1"/>
    <property type="molecule type" value="Genomic_DNA"/>
</dbReference>
<accession>A0A011UYL9</accession>
<feature type="transmembrane region" description="Helical" evidence="2">
    <location>
        <begin position="127"/>
        <end position="148"/>
    </location>
</feature>
<evidence type="ECO:0000313" key="4">
    <source>
        <dbReference type="EMBL" id="EXM38307.1"/>
    </source>
</evidence>
<dbReference type="InterPro" id="IPR010982">
    <property type="entry name" value="Lambda_DNA-bd_dom_sf"/>
</dbReference>
<dbReference type="SMART" id="SM00530">
    <property type="entry name" value="HTH_XRE"/>
    <property type="match status" value="1"/>
</dbReference>
<dbReference type="Proteomes" id="UP000021369">
    <property type="component" value="Unassembled WGS sequence"/>
</dbReference>
<keyword evidence="2" id="KW-0812">Transmembrane</keyword>
<dbReference type="RefSeq" id="WP_037287952.1">
    <property type="nucleotide sequence ID" value="NZ_JEOB01000003.1"/>
</dbReference>
<dbReference type="CDD" id="cd00093">
    <property type="entry name" value="HTH_XRE"/>
    <property type="match status" value="1"/>
</dbReference>
<evidence type="ECO:0000259" key="3">
    <source>
        <dbReference type="PROSITE" id="PS50943"/>
    </source>
</evidence>
<keyword evidence="6" id="KW-1185">Reference proteome</keyword>
<evidence type="ECO:0000313" key="6">
    <source>
        <dbReference type="Proteomes" id="UP000021369"/>
    </source>
</evidence>
<evidence type="ECO:0000256" key="1">
    <source>
        <dbReference type="ARBA" id="ARBA00023125"/>
    </source>
</evidence>
<name>A0A011UYL9_RUMAL</name>
<dbReference type="InterPro" id="IPR001387">
    <property type="entry name" value="Cro/C1-type_HTH"/>
</dbReference>
<dbReference type="Gene3D" id="1.10.260.40">
    <property type="entry name" value="lambda repressor-like DNA-binding domains"/>
    <property type="match status" value="1"/>
</dbReference>
<evidence type="ECO:0000313" key="5">
    <source>
        <dbReference type="EMBL" id="EXM38778.1"/>
    </source>
</evidence>